<evidence type="ECO:0000313" key="1">
    <source>
        <dbReference type="EMBL" id="MDR6783019.1"/>
    </source>
</evidence>
<dbReference type="Proteomes" id="UP001246858">
    <property type="component" value="Unassembled WGS sequence"/>
</dbReference>
<sequence>MKQYFSFRICLLLLLAGFTLRGNAQDIKVTAKLDQTMIALGDQTRLKLSVQLPQKAHVDFPALSDTISSKVQIVSLDKTDTLTDKSNPALRTITRQYTITSFEPGLHMVPAFVFRSAAGELSTQALPLEVKEVKVDTTKAIYDIKEPIAISYSFMDWLRDNWKWVLGALLGILLIAGLLYYFIRKRKNRPAPLAAPIPALPLDTLVLDKLNTLKNKKLWEQGQVKAYHSELTDIVRDYLEKRYGIKALEQTSEEIFSGLRHLTIAEQDRNRLRQMLLLADLVKFAKENPLPADNEQSMENAMDFVKNTKALASLTDDKKEEKANGAV</sequence>
<name>A0ACC6KUW0_9SPHI</name>
<protein>
    <submittedName>
        <fullName evidence="1">Uncharacterized protein</fullName>
    </submittedName>
</protein>
<dbReference type="EMBL" id="JAVDTF010000001">
    <property type="protein sequence ID" value="MDR6783019.1"/>
    <property type="molecule type" value="Genomic_DNA"/>
</dbReference>
<gene>
    <name evidence="1" type="ORF">J2X78_001571</name>
</gene>
<comment type="caution">
    <text evidence="1">The sequence shown here is derived from an EMBL/GenBank/DDBJ whole genome shotgun (WGS) entry which is preliminary data.</text>
</comment>
<proteinExistence type="predicted"/>
<evidence type="ECO:0000313" key="2">
    <source>
        <dbReference type="Proteomes" id="UP001246858"/>
    </source>
</evidence>
<organism evidence="1 2">
    <name type="scientific">Pedobacter africanus</name>
    <dbReference type="NCBI Taxonomy" id="151894"/>
    <lineage>
        <taxon>Bacteria</taxon>
        <taxon>Pseudomonadati</taxon>
        <taxon>Bacteroidota</taxon>
        <taxon>Sphingobacteriia</taxon>
        <taxon>Sphingobacteriales</taxon>
        <taxon>Sphingobacteriaceae</taxon>
        <taxon>Pedobacter</taxon>
    </lineage>
</organism>
<reference evidence="1" key="1">
    <citation type="submission" date="2023-07" db="EMBL/GenBank/DDBJ databases">
        <title>Sorghum-associated microbial communities from plants grown in Nebraska, USA.</title>
        <authorList>
            <person name="Schachtman D."/>
        </authorList>
    </citation>
    <scope>NUCLEOTIDE SEQUENCE</scope>
    <source>
        <strain evidence="1">2697</strain>
    </source>
</reference>
<accession>A0ACC6KUW0</accession>
<keyword evidence="2" id="KW-1185">Reference proteome</keyword>